<dbReference type="InterPro" id="IPR011001">
    <property type="entry name" value="Saposin-like"/>
</dbReference>
<dbReference type="InterPro" id="IPR008139">
    <property type="entry name" value="SaposinB_dom"/>
</dbReference>
<dbReference type="InterPro" id="IPR008138">
    <property type="entry name" value="SapB_2"/>
</dbReference>
<feature type="domain" description="Saposin B-type" evidence="8">
    <location>
        <begin position="162"/>
        <end position="243"/>
    </location>
</feature>
<feature type="domain" description="Saposin B-type" evidence="8">
    <location>
        <begin position="1112"/>
        <end position="1193"/>
    </location>
</feature>
<dbReference type="SUPFAM" id="SSF47862">
    <property type="entry name" value="Saposin"/>
    <property type="match status" value="15"/>
</dbReference>
<evidence type="ECO:0000313" key="10">
    <source>
        <dbReference type="EMBL" id="CAF3900341.1"/>
    </source>
</evidence>
<feature type="domain" description="Saposin A-type" evidence="9">
    <location>
        <begin position="1290"/>
        <end position="1330"/>
    </location>
</feature>
<feature type="chain" id="PRO_5035777501" description="Proactivator polypeptide" evidence="7">
    <location>
        <begin position="20"/>
        <end position="1646"/>
    </location>
</feature>
<evidence type="ECO:0000256" key="2">
    <source>
        <dbReference type="ARBA" id="ARBA00022525"/>
    </source>
</evidence>
<dbReference type="Pfam" id="PF02199">
    <property type="entry name" value="SapA"/>
    <property type="match status" value="2"/>
</dbReference>
<gene>
    <name evidence="10" type="ORF">GIL414_LOCUS6522</name>
</gene>
<dbReference type="GO" id="GO:0006665">
    <property type="term" value="P:sphingolipid metabolic process"/>
    <property type="evidence" value="ECO:0007669"/>
    <property type="project" value="InterPro"/>
</dbReference>
<evidence type="ECO:0000256" key="1">
    <source>
        <dbReference type="ARBA" id="ARBA00004613"/>
    </source>
</evidence>
<dbReference type="PROSITE" id="PS51110">
    <property type="entry name" value="SAP_A"/>
    <property type="match status" value="2"/>
</dbReference>
<evidence type="ECO:0000256" key="7">
    <source>
        <dbReference type="SAM" id="SignalP"/>
    </source>
</evidence>
<evidence type="ECO:0000313" key="11">
    <source>
        <dbReference type="Proteomes" id="UP000681720"/>
    </source>
</evidence>
<keyword evidence="6" id="KW-0325">Glycoprotein</keyword>
<feature type="domain" description="Saposin B-type" evidence="8">
    <location>
        <begin position="1014"/>
        <end position="1095"/>
    </location>
</feature>
<feature type="domain" description="Saposin B-type" evidence="8">
    <location>
        <begin position="1208"/>
        <end position="1292"/>
    </location>
</feature>
<dbReference type="InterPro" id="IPR003119">
    <property type="entry name" value="SAP_A"/>
</dbReference>
<feature type="domain" description="Saposin B-type" evidence="8">
    <location>
        <begin position="515"/>
        <end position="596"/>
    </location>
</feature>
<feature type="domain" description="Saposin B-type" evidence="8">
    <location>
        <begin position="1336"/>
        <end position="1418"/>
    </location>
</feature>
<dbReference type="SMART" id="SM00741">
    <property type="entry name" value="SapB"/>
    <property type="match status" value="14"/>
</dbReference>
<feature type="domain" description="Saposin B-type" evidence="8">
    <location>
        <begin position="65"/>
        <end position="149"/>
    </location>
</feature>
<sequence>MKLITILSAIVVITTSTWAYSDECIKGPEYWCRDATTAEKCGAVDHCQRTVWNQKEADKKAITGSQTAEMLCNVLVQAANELISDTFINVNSMKQYLRQECTKLPSQNNLIQKCETAVDLYLPDILRHIQSGTEITKICRIIQGHDSQSAFVAKPKPTGITPNQTCVLCEFVMHILQTFATANSSAQELAQILEDVCQAMPAALKDECKAFIEQYGIDLIVLLLRDFDPDKACQLVKLCPKPKDVAFLTKPNQSACGLCDYVSTYLSAGYPIENVCTHFSTDKNIKQQCEILAHIYKPNFCSQLPVCKEDVVIQPVEQSIQTTIQSTECSLCKFVISYIDTIIQNNRSEAAILAALEKVCTILPAALKTKCDQFVDTYGPILVQLLEKYSTPEDVCDALKLCKNGTVEIIPIKFEKVTANPVECALCKYIISYVDAVIQNNKSEAAIVAALEKVCTILPSSLHDKCKQFIDTYSTALVQLIEKYGTPEKVCDALKLCTNGTEEIIPIKFEKVTANPVECALCKYIISYVDAVIQNNKSEAAIVAALEKVCTILPSSLHDKCKQFIDTYSTALVQLIEKYGTPEQVCDALKLCTNGTEASSLLERVQQMESKQVSLNGLQCTFCKLIIGYLESAVQNNRTPAAIEAALEKVCNYLPATLKDNCTHFVKIYGPIIAILLEKNATAVQVCNFIKLCNNGTQDITSSVPDQGFNIEKLSIKSVECALCKYIIGYVDTVIQNNKSEAAIEAALEKVCTILPSSIKPKCDQFVVTYGPVLLQLIKTYGTPDLVCDALKLCNNGTQQISRRALLQVLKLQRVVGSPATCALCKYVVGYIDIIIQNNKSEAAIEAALEKVCAILPAAIKAACDQFVVTYGPALLQLIQKYGTPDKVCGALKLCNNGTQEIVPVESSKIERVPGSPATCALCKYIVGYVDIIIQNNKSEAAIEAALEKVCAILPAAIKAACDQFVVTYGPALFQLIQKYGTPDKVCGALKLCNNGTQEIIPVESFKVERVPGSPATCALCKYVVGYVDIIIQNNKSEAAIEAALEKVCGILPAAIKAACDQFVVTYGPALFQLIQKYGTPDKVCGALKLCNNGTQTMESIDHTVPSKPIKDDPECSLCKYVVSYLDLLIQSNITAAELEKALEFVCTILPSSYQKQCKTFVDSYAPILAELIAELDDPNVVCVWLTLCPKSEDKVIQVPALKMNKFKSLPCNLCEYIVNYLEAIIQSNSTETQFEDALDKACKIIPISQLQSECQTLVHLYGDDLINYLVNHGNPKAVCQKLGLSICLTYAYRPDCAIGPVYWCKSFQNAQDCGALRHCTDTIWRYDEQRISIDSSTKCEWCEKILENTHKAIENVADNEDLIKFTLLNGCKMLPLEDISSKCTSVIENYRTTVIELMKHKTYNRVCRLMDICQTNEIYTNKEKPYVDTQSKILCNVVVRATQELHVNQQKPRSEIQTYLKADCQQLADFQLVTRCEDLIERHGNEIYAHVVSRVELSKICDYIEDFGVQFASPVGCDMCTFVLSTAKEMLDTKHDEDKVLLYIDEHTCSRLSGVLKKNCKQVVDTNGGDLIENLQNGTHPMLLCTHFMYCFDKIVDETSPIQKNEMRSFLMNNICDKLGSFKSACEALLKKDGNALLQVLLNEI</sequence>
<organism evidence="10 11">
    <name type="scientific">Rotaria magnacalcarata</name>
    <dbReference type="NCBI Taxonomy" id="392030"/>
    <lineage>
        <taxon>Eukaryota</taxon>
        <taxon>Metazoa</taxon>
        <taxon>Spiralia</taxon>
        <taxon>Gnathifera</taxon>
        <taxon>Rotifera</taxon>
        <taxon>Eurotatoria</taxon>
        <taxon>Bdelloidea</taxon>
        <taxon>Philodinida</taxon>
        <taxon>Philodinidae</taxon>
        <taxon>Rotaria</taxon>
    </lineage>
</organism>
<feature type="domain" description="Saposin B-type" evidence="8">
    <location>
        <begin position="420"/>
        <end position="501"/>
    </location>
</feature>
<dbReference type="InterPro" id="IPR007856">
    <property type="entry name" value="SapB_1"/>
</dbReference>
<dbReference type="Pfam" id="PF05184">
    <property type="entry name" value="SapB_1"/>
    <property type="match status" value="11"/>
</dbReference>
<dbReference type="EMBL" id="CAJOBJ010001867">
    <property type="protein sequence ID" value="CAF3900341.1"/>
    <property type="molecule type" value="Genomic_DNA"/>
</dbReference>
<accession>A0A8S2LHA9</accession>
<keyword evidence="4" id="KW-0677">Repeat</keyword>
<keyword evidence="2" id="KW-0964">Secreted</keyword>
<dbReference type="PROSITE" id="PS50015">
    <property type="entry name" value="SAP_B"/>
    <property type="match status" value="14"/>
</dbReference>
<evidence type="ECO:0000259" key="8">
    <source>
        <dbReference type="PROSITE" id="PS50015"/>
    </source>
</evidence>
<dbReference type="Pfam" id="PF03489">
    <property type="entry name" value="SapB_2"/>
    <property type="match status" value="11"/>
</dbReference>
<evidence type="ECO:0000256" key="3">
    <source>
        <dbReference type="ARBA" id="ARBA00022729"/>
    </source>
</evidence>
<dbReference type="InterPro" id="IPR008373">
    <property type="entry name" value="Saposin"/>
</dbReference>
<feature type="domain" description="Saposin B-type" evidence="8">
    <location>
        <begin position="325"/>
        <end position="406"/>
    </location>
</feature>
<protein>
    <recommendedName>
        <fullName evidence="12">Proactivator polypeptide</fullName>
    </recommendedName>
</protein>
<dbReference type="InterPro" id="IPR051428">
    <property type="entry name" value="Sphingo_Act-Surfact_Prot"/>
</dbReference>
<evidence type="ECO:0000256" key="6">
    <source>
        <dbReference type="ARBA" id="ARBA00023180"/>
    </source>
</evidence>
<comment type="caution">
    <text evidence="10">The sequence shown here is derived from an EMBL/GenBank/DDBJ whole genome shotgun (WGS) entry which is preliminary data.</text>
</comment>
<feature type="domain" description="Saposin B-type" evidence="8">
    <location>
        <begin position="916"/>
        <end position="997"/>
    </location>
</feature>
<evidence type="ECO:0008006" key="12">
    <source>
        <dbReference type="Google" id="ProtNLM"/>
    </source>
</evidence>
<dbReference type="Gene3D" id="1.10.225.10">
    <property type="entry name" value="Saposin-like"/>
    <property type="match status" value="15"/>
</dbReference>
<feature type="non-terminal residue" evidence="10">
    <location>
        <position position="1646"/>
    </location>
</feature>
<feature type="domain" description="Saposin B-type" evidence="8">
    <location>
        <begin position="616"/>
        <end position="697"/>
    </location>
</feature>
<dbReference type="GO" id="GO:0005576">
    <property type="term" value="C:extracellular region"/>
    <property type="evidence" value="ECO:0007669"/>
    <property type="project" value="UniProtKB-SubCell"/>
</dbReference>
<dbReference type="PANTHER" id="PTHR11480">
    <property type="entry name" value="SAPOSIN-RELATED"/>
    <property type="match status" value="1"/>
</dbReference>
<keyword evidence="5" id="KW-1015">Disulfide bond</keyword>
<feature type="signal peptide" evidence="7">
    <location>
        <begin position="1"/>
        <end position="19"/>
    </location>
</feature>
<reference evidence="10" key="1">
    <citation type="submission" date="2021-02" db="EMBL/GenBank/DDBJ databases">
        <authorList>
            <person name="Nowell W R."/>
        </authorList>
    </citation>
    <scope>NUCLEOTIDE SEQUENCE</scope>
</reference>
<evidence type="ECO:0000259" key="9">
    <source>
        <dbReference type="PROSITE" id="PS51110"/>
    </source>
</evidence>
<evidence type="ECO:0000256" key="5">
    <source>
        <dbReference type="ARBA" id="ARBA00023157"/>
    </source>
</evidence>
<keyword evidence="3 7" id="KW-0732">Signal</keyword>
<dbReference type="PRINTS" id="PR01797">
    <property type="entry name" value="SAPOSIN"/>
</dbReference>
<feature type="domain" description="Saposin A-type" evidence="9">
    <location>
        <begin position="17"/>
        <end position="57"/>
    </location>
</feature>
<dbReference type="GO" id="GO:0005764">
    <property type="term" value="C:lysosome"/>
    <property type="evidence" value="ECO:0007669"/>
    <property type="project" value="InterPro"/>
</dbReference>
<feature type="domain" description="Saposin B-type" evidence="8">
    <location>
        <begin position="717"/>
        <end position="798"/>
    </location>
</feature>
<dbReference type="SMART" id="SM00162">
    <property type="entry name" value="SAPA"/>
    <property type="match status" value="2"/>
</dbReference>
<dbReference type="PANTHER" id="PTHR11480:SF3">
    <property type="entry name" value="BCDNA.GH08312"/>
    <property type="match status" value="1"/>
</dbReference>
<dbReference type="GO" id="GO:0016020">
    <property type="term" value="C:membrane"/>
    <property type="evidence" value="ECO:0007669"/>
    <property type="project" value="GOC"/>
</dbReference>
<feature type="domain" description="Saposin B-type" evidence="8">
    <location>
        <begin position="818"/>
        <end position="899"/>
    </location>
</feature>
<comment type="subcellular location">
    <subcellularLocation>
        <location evidence="1">Secreted</location>
    </subcellularLocation>
</comment>
<dbReference type="Proteomes" id="UP000681720">
    <property type="component" value="Unassembled WGS sequence"/>
</dbReference>
<feature type="domain" description="Saposin B-type" evidence="8">
    <location>
        <begin position="1514"/>
        <end position="1596"/>
    </location>
</feature>
<evidence type="ECO:0000256" key="4">
    <source>
        <dbReference type="ARBA" id="ARBA00022737"/>
    </source>
</evidence>
<proteinExistence type="predicted"/>
<name>A0A8S2LHA9_9BILA</name>
<dbReference type="FunFam" id="1.10.225.10:FF:000002">
    <property type="entry name" value="prosaposin isoform X2"/>
    <property type="match status" value="8"/>
</dbReference>